<reference evidence="3" key="2">
    <citation type="journal article" date="2021" name="Microbiome">
        <title>Successional dynamics and alternative stable states in a saline activated sludge microbial community over 9 years.</title>
        <authorList>
            <person name="Wang Y."/>
            <person name="Ye J."/>
            <person name="Ju F."/>
            <person name="Liu L."/>
            <person name="Boyd J.A."/>
            <person name="Deng Y."/>
            <person name="Parks D.H."/>
            <person name="Jiang X."/>
            <person name="Yin X."/>
            <person name="Woodcroft B.J."/>
            <person name="Tyson G.W."/>
            <person name="Hugenholtz P."/>
            <person name="Polz M.F."/>
            <person name="Zhang T."/>
        </authorList>
    </citation>
    <scope>NUCLEOTIDE SEQUENCE</scope>
    <source>
        <strain evidence="3">HKST-UBA14</strain>
    </source>
</reference>
<proteinExistence type="predicted"/>
<feature type="transmembrane region" description="Helical" evidence="1">
    <location>
        <begin position="6"/>
        <end position="29"/>
    </location>
</feature>
<comment type="caution">
    <text evidence="3">The sequence shown here is derived from an EMBL/GenBank/DDBJ whole genome shotgun (WGS) entry which is preliminary data.</text>
</comment>
<keyword evidence="1" id="KW-0812">Transmembrane</keyword>
<dbReference type="Pfam" id="PF08308">
    <property type="entry name" value="PEGA"/>
    <property type="match status" value="1"/>
</dbReference>
<dbReference type="GO" id="GO:0004180">
    <property type="term" value="F:carboxypeptidase activity"/>
    <property type="evidence" value="ECO:0007669"/>
    <property type="project" value="UniProtKB-KW"/>
</dbReference>
<accession>A0A955L578</accession>
<feature type="domain" description="PEGA" evidence="2">
    <location>
        <begin position="57"/>
        <end position="112"/>
    </location>
</feature>
<organism evidence="3 4">
    <name type="scientific">Candidatus Dojkabacteria bacterium</name>
    <dbReference type="NCBI Taxonomy" id="2099670"/>
    <lineage>
        <taxon>Bacteria</taxon>
        <taxon>Candidatus Dojkabacteria</taxon>
    </lineage>
</organism>
<dbReference type="InterPro" id="IPR013229">
    <property type="entry name" value="PEGA"/>
</dbReference>
<dbReference type="EMBL" id="JAGQLK010000030">
    <property type="protein sequence ID" value="MCA9383139.1"/>
    <property type="molecule type" value="Genomic_DNA"/>
</dbReference>
<keyword evidence="3" id="KW-0121">Carboxypeptidase</keyword>
<evidence type="ECO:0000259" key="2">
    <source>
        <dbReference type="Pfam" id="PF08308"/>
    </source>
</evidence>
<protein>
    <submittedName>
        <fullName evidence="3">Carboxypeptidase regulatory-like domain-containing protein</fullName>
    </submittedName>
</protein>
<dbReference type="AlphaFoldDB" id="A0A955L578"/>
<dbReference type="SUPFAM" id="SSF82171">
    <property type="entry name" value="DPP6 N-terminal domain-like"/>
    <property type="match status" value="1"/>
</dbReference>
<name>A0A955L578_9BACT</name>
<keyword evidence="1" id="KW-1133">Transmembrane helix</keyword>
<dbReference type="Proteomes" id="UP000783287">
    <property type="component" value="Unassembled WGS sequence"/>
</dbReference>
<gene>
    <name evidence="3" type="ORF">KC909_02130</name>
</gene>
<evidence type="ECO:0000256" key="1">
    <source>
        <dbReference type="SAM" id="Phobius"/>
    </source>
</evidence>
<evidence type="ECO:0000313" key="3">
    <source>
        <dbReference type="EMBL" id="MCA9383139.1"/>
    </source>
</evidence>
<sequence>MNKNKIITFFLVLFTILFFLGITVFAIIISRGGLITKEGIVETSVIRVDVEPNVDFTVYVDGQIVKLQDDRINQLEKGTYNIVIEADNYARWEKNVSVTPGIVSTVNVKLYPSTYSLEQVTQTNIDRAYFSADGQYAYYVVSKAKESSANGIWRLKLTTGAFIFGNQNPEPEKLVNVGPLLSPIIAENNYDIAFSDDNSRFLLQNHEDGSNYVFSATEFNSEAEYEINALLGINPDKIYWFTNGDSLIIEDNELLFEYQLNNNQKTIIILDVNETTTYAIADNLVYFTNDSGALMSYSSGTPQLVSTSNKIIPNTIEEIIPSMHDSDKLIFKTAESYYFVDIDSEYFNQITDSSFELVEFSPDGNSAIFTKENIAYTFNIKEIIATNSFESKFASTHIELNKNDRISFSPQSANLVYYDSELGTILFTDTEGDNVVVALTDLVNANLAYSVNSSGDKFYITLEDELESPESTINTNLYRIDLEAQN</sequence>
<keyword evidence="3" id="KW-0378">Hydrolase</keyword>
<reference evidence="3" key="1">
    <citation type="submission" date="2020-04" db="EMBL/GenBank/DDBJ databases">
        <authorList>
            <person name="Zhang T."/>
        </authorList>
    </citation>
    <scope>NUCLEOTIDE SEQUENCE</scope>
    <source>
        <strain evidence="3">HKST-UBA14</strain>
    </source>
</reference>
<evidence type="ECO:0000313" key="4">
    <source>
        <dbReference type="Proteomes" id="UP000783287"/>
    </source>
</evidence>
<keyword evidence="3" id="KW-0645">Protease</keyword>
<keyword evidence="1" id="KW-0472">Membrane</keyword>